<dbReference type="InterPro" id="IPR025736">
    <property type="entry name" value="PucR_C-HTH_dom"/>
</dbReference>
<keyword evidence="6" id="KW-1185">Reference proteome</keyword>
<dbReference type="Pfam" id="PF13556">
    <property type="entry name" value="HTH_30"/>
    <property type="match status" value="1"/>
</dbReference>
<dbReference type="RefSeq" id="WP_213519387.1">
    <property type="nucleotide sequence ID" value="NZ_BOSE01000010.1"/>
</dbReference>
<evidence type="ECO:0000259" key="2">
    <source>
        <dbReference type="Pfam" id="PF07905"/>
    </source>
</evidence>
<evidence type="ECO:0008006" key="7">
    <source>
        <dbReference type="Google" id="ProtNLM"/>
    </source>
</evidence>
<dbReference type="InterPro" id="IPR012914">
    <property type="entry name" value="PucR_dom"/>
</dbReference>
<dbReference type="Gene3D" id="1.10.10.2840">
    <property type="entry name" value="PucR C-terminal helix-turn-helix domain"/>
    <property type="match status" value="1"/>
</dbReference>
<comment type="similarity">
    <text evidence="1">Belongs to the CdaR family.</text>
</comment>
<evidence type="ECO:0000256" key="1">
    <source>
        <dbReference type="ARBA" id="ARBA00006754"/>
    </source>
</evidence>
<sequence length="514" mass="57936">MTLSIGDALKLSPLAHGQLIAGAEGIARNLCDVHVRNQLAQNHLINYGELVVLPSTSIQDPIELASCVQVLDEQHAAALVIADKGIPRQLIEQCDALQLPLIQISDEAPLHDLEQQLLHTIHSHKEKSALIDKQRQLMRFALQDEQPAALFDNIAYILNYPIAIISCSKQLLFNNSGLKPQKLLEHVPDKAAADMYIKTENSICCLSIMSHHECIGYLLIVLKREYCYAQEELLFIQAAEVLAAHLGRFMNAELSPDSYRWSLALQLYLQHKISDEAFVQAAAAYWGKHRAAQSYTCLIASVKPRDNQQQLQRLGQQLNLLGSTYGFACFNLIDEQQLITIMLQQDEHANPQAVEAELEKLLAGDSHPRLQIAISKPKTQLQQLLAAYEECLHALEMCEQLKITKQLIRFADLEFNYILQQIPPAIRAQFSSSLLRPLLEKDEQYKAEILKTLDAYLEHEASVSETAKALFVHRNTVLYRIDKVSELLGLDFKKMSHLMQLKLALVFYKLAASP</sequence>
<evidence type="ECO:0000259" key="4">
    <source>
        <dbReference type="Pfam" id="PF17853"/>
    </source>
</evidence>
<dbReference type="Proteomes" id="UP000683139">
    <property type="component" value="Unassembled WGS sequence"/>
</dbReference>
<dbReference type="AlphaFoldDB" id="A0A919YWV6"/>
<dbReference type="EMBL" id="BOSE01000010">
    <property type="protein sequence ID" value="GIP18731.1"/>
    <property type="molecule type" value="Genomic_DNA"/>
</dbReference>
<feature type="domain" description="Purine catabolism PurC-like" evidence="2">
    <location>
        <begin position="7"/>
        <end position="121"/>
    </location>
</feature>
<feature type="domain" description="PucR C-terminal helix-turn-helix" evidence="3">
    <location>
        <begin position="450"/>
        <end position="505"/>
    </location>
</feature>
<proteinExistence type="inferred from homology"/>
<feature type="domain" description="CdaR GGDEF-like" evidence="4">
    <location>
        <begin position="274"/>
        <end position="397"/>
    </location>
</feature>
<organism evidence="5 6">
    <name type="scientific">Paenibacillus montaniterrae</name>
    <dbReference type="NCBI Taxonomy" id="429341"/>
    <lineage>
        <taxon>Bacteria</taxon>
        <taxon>Bacillati</taxon>
        <taxon>Bacillota</taxon>
        <taxon>Bacilli</taxon>
        <taxon>Bacillales</taxon>
        <taxon>Paenibacillaceae</taxon>
        <taxon>Paenibacillus</taxon>
    </lineage>
</organism>
<evidence type="ECO:0000313" key="5">
    <source>
        <dbReference type="EMBL" id="GIP18731.1"/>
    </source>
</evidence>
<accession>A0A919YWV6</accession>
<evidence type="ECO:0000313" key="6">
    <source>
        <dbReference type="Proteomes" id="UP000683139"/>
    </source>
</evidence>
<dbReference type="Pfam" id="PF17853">
    <property type="entry name" value="GGDEF_2"/>
    <property type="match status" value="1"/>
</dbReference>
<comment type="caution">
    <text evidence="5">The sequence shown here is derived from an EMBL/GenBank/DDBJ whole genome shotgun (WGS) entry which is preliminary data.</text>
</comment>
<gene>
    <name evidence="5" type="ORF">J40TS1_43730</name>
</gene>
<name>A0A919YWV6_9BACL</name>
<evidence type="ECO:0000259" key="3">
    <source>
        <dbReference type="Pfam" id="PF13556"/>
    </source>
</evidence>
<dbReference type="InterPro" id="IPR051448">
    <property type="entry name" value="CdaR-like_regulators"/>
</dbReference>
<dbReference type="Pfam" id="PF07905">
    <property type="entry name" value="PucR"/>
    <property type="match status" value="1"/>
</dbReference>
<dbReference type="InterPro" id="IPR041522">
    <property type="entry name" value="CdaR_GGDEF"/>
</dbReference>
<protein>
    <recommendedName>
        <fullName evidence="7">PucR family transcriptional regulator</fullName>
    </recommendedName>
</protein>
<dbReference type="InterPro" id="IPR042070">
    <property type="entry name" value="PucR_C-HTH_sf"/>
</dbReference>
<dbReference type="PANTHER" id="PTHR33744">
    <property type="entry name" value="CARBOHYDRATE DIACID REGULATOR"/>
    <property type="match status" value="1"/>
</dbReference>
<reference evidence="5" key="1">
    <citation type="submission" date="2021-03" db="EMBL/GenBank/DDBJ databases">
        <title>Antimicrobial resistance genes in bacteria isolated from Japanese honey, and their potential for conferring macrolide and lincosamide resistance in the American foulbrood pathogen Paenibacillus larvae.</title>
        <authorList>
            <person name="Okamoto M."/>
            <person name="Kumagai M."/>
            <person name="Kanamori H."/>
            <person name="Takamatsu D."/>
        </authorList>
    </citation>
    <scope>NUCLEOTIDE SEQUENCE</scope>
    <source>
        <strain evidence="5">J40TS1</strain>
    </source>
</reference>